<dbReference type="Proteomes" id="UP000321547">
    <property type="component" value="Unassembled WGS sequence"/>
</dbReference>
<dbReference type="STRING" id="306540.SAMN05421839_10652"/>
<accession>A0A1I5MQ60</accession>
<evidence type="ECO:0000313" key="1">
    <source>
        <dbReference type="EMBL" id="GEM01225.1"/>
    </source>
</evidence>
<dbReference type="Proteomes" id="UP000242243">
    <property type="component" value="Unassembled WGS sequence"/>
</dbReference>
<dbReference type="EMBL" id="BJWI01000007">
    <property type="protein sequence ID" value="GEM01225.1"/>
    <property type="molecule type" value="Genomic_DNA"/>
</dbReference>
<reference evidence="2 3" key="1">
    <citation type="submission" date="2016-10" db="EMBL/GenBank/DDBJ databases">
        <authorList>
            <person name="de Groot N.N."/>
        </authorList>
    </citation>
    <scope>NUCLEOTIDE SEQUENCE [LARGE SCALE GENOMIC DNA]</scope>
    <source>
        <strain evidence="2 3">DSM 17073</strain>
    </source>
</reference>
<reference evidence="1 4" key="2">
    <citation type="submission" date="2019-07" db="EMBL/GenBank/DDBJ databases">
        <title>Whole genome shotgun sequence of Halolactibacillus halophilus NBRC 100868.</title>
        <authorList>
            <person name="Hosoyama A."/>
            <person name="Uohara A."/>
            <person name="Ohji S."/>
            <person name="Ichikawa N."/>
        </authorList>
    </citation>
    <scope>NUCLEOTIDE SEQUENCE [LARGE SCALE GENOMIC DNA]</scope>
    <source>
        <strain evidence="1 4">NBRC 100868</strain>
    </source>
</reference>
<protein>
    <submittedName>
        <fullName evidence="2">Uncharacterized protein</fullName>
    </submittedName>
</protein>
<dbReference type="AlphaFoldDB" id="A0A1I5MQ60"/>
<sequence length="110" mass="13261">MSNFSINFSDEEQYKKFIQSIKDEVVQEIQPRTVYNPSWITVRQDMESRFRSDYNDNCGHWHNNQQSMYAIFRLAFQKRSIKDLDDVDGTKIKSLHDELFQLIDKYREGN</sequence>
<evidence type="ECO:0000313" key="4">
    <source>
        <dbReference type="Proteomes" id="UP000321547"/>
    </source>
</evidence>
<proteinExistence type="predicted"/>
<gene>
    <name evidence="1" type="ORF">HHA03_07570</name>
    <name evidence="2" type="ORF">SAMN05421839_10652</name>
</gene>
<dbReference type="RefSeq" id="WP_089830512.1">
    <property type="nucleotide sequence ID" value="NZ_BJWI01000007.1"/>
</dbReference>
<dbReference type="OrthoDB" id="2665901at2"/>
<name>A0A1I5MQ60_9BACI</name>
<dbReference type="EMBL" id="FOXC01000006">
    <property type="protein sequence ID" value="SFP11764.1"/>
    <property type="molecule type" value="Genomic_DNA"/>
</dbReference>
<organism evidence="2 3">
    <name type="scientific">Halolactibacillus halophilus</name>
    <dbReference type="NCBI Taxonomy" id="306540"/>
    <lineage>
        <taxon>Bacteria</taxon>
        <taxon>Bacillati</taxon>
        <taxon>Bacillota</taxon>
        <taxon>Bacilli</taxon>
        <taxon>Bacillales</taxon>
        <taxon>Bacillaceae</taxon>
        <taxon>Halolactibacillus</taxon>
    </lineage>
</organism>
<evidence type="ECO:0000313" key="3">
    <source>
        <dbReference type="Proteomes" id="UP000242243"/>
    </source>
</evidence>
<keyword evidence="4" id="KW-1185">Reference proteome</keyword>
<evidence type="ECO:0000313" key="2">
    <source>
        <dbReference type="EMBL" id="SFP11764.1"/>
    </source>
</evidence>